<feature type="compositionally biased region" description="Acidic residues" evidence="1">
    <location>
        <begin position="31"/>
        <end position="44"/>
    </location>
</feature>
<dbReference type="PIRSF" id="PIRSF037634">
    <property type="entry name" value="HS1-associating_X-1"/>
    <property type="match status" value="1"/>
</dbReference>
<dbReference type="GO" id="GO:0030833">
    <property type="term" value="P:regulation of actin filament polymerization"/>
    <property type="evidence" value="ECO:0007669"/>
    <property type="project" value="TreeGrafter"/>
</dbReference>
<feature type="region of interest" description="Disordered" evidence="1">
    <location>
        <begin position="26"/>
        <end position="56"/>
    </location>
</feature>
<feature type="region of interest" description="Disordered" evidence="1">
    <location>
        <begin position="98"/>
        <end position="222"/>
    </location>
</feature>
<feature type="compositionally biased region" description="Basic and acidic residues" evidence="1">
    <location>
        <begin position="98"/>
        <end position="111"/>
    </location>
</feature>
<feature type="compositionally biased region" description="Pro residues" evidence="1">
    <location>
        <begin position="159"/>
        <end position="168"/>
    </location>
</feature>
<dbReference type="GO" id="GO:0030136">
    <property type="term" value="C:clathrin-coated vesicle"/>
    <property type="evidence" value="ECO:0007669"/>
    <property type="project" value="TreeGrafter"/>
</dbReference>
<feature type="region of interest" description="Disordered" evidence="1">
    <location>
        <begin position="237"/>
        <end position="278"/>
    </location>
</feature>
<dbReference type="PANTHER" id="PTHR14938">
    <property type="entry name" value="HCLS1-ASSOCIATED PROTEIN X-1"/>
    <property type="match status" value="1"/>
</dbReference>
<dbReference type="GeneID" id="115825232"/>
<dbReference type="InterPro" id="IPR017248">
    <property type="entry name" value="HAX-1"/>
</dbReference>
<accession>A0A6J2WKU5</accession>
<dbReference type="GO" id="GO:0043066">
    <property type="term" value="P:negative regulation of apoptotic process"/>
    <property type="evidence" value="ECO:0007669"/>
    <property type="project" value="InterPro"/>
</dbReference>
<dbReference type="GO" id="GO:0016324">
    <property type="term" value="C:apical plasma membrane"/>
    <property type="evidence" value="ECO:0007669"/>
    <property type="project" value="TreeGrafter"/>
</dbReference>
<organism evidence="2 3">
    <name type="scientific">Chanos chanos</name>
    <name type="common">Milkfish</name>
    <name type="synonym">Mugil chanos</name>
    <dbReference type="NCBI Taxonomy" id="29144"/>
    <lineage>
        <taxon>Eukaryota</taxon>
        <taxon>Metazoa</taxon>
        <taxon>Chordata</taxon>
        <taxon>Craniata</taxon>
        <taxon>Vertebrata</taxon>
        <taxon>Euteleostomi</taxon>
        <taxon>Actinopterygii</taxon>
        <taxon>Neopterygii</taxon>
        <taxon>Teleostei</taxon>
        <taxon>Ostariophysi</taxon>
        <taxon>Gonorynchiformes</taxon>
        <taxon>Chanidae</taxon>
        <taxon>Chanos</taxon>
    </lineage>
</organism>
<evidence type="ECO:0000313" key="3">
    <source>
        <dbReference type="RefSeq" id="XP_030644923.1"/>
    </source>
</evidence>
<sequence>MSIFDLFRGFFGVPGGHYSRRDPFFDGMTHDDDDDDEDEEDDGVYFDSFRRSDRDPFDDSVRFGFSFGPNGMRFQEPRMFGQIFQEMEEIFDRLGQFDEMHRSGRIGERSIEAPPPQEGAERGRSGNTLRDFMLKTPDSSSPGRSPSAPVAPREDTTPPEKPLPPHIPKYPFSKFHDFWRDGPLREGKEEKKEDGDLDSQVSSGGLDQILTPAPSQPKSRSFFQSVTVTKVVKPDGTVEETRTVRDSEGNVESTVTRSTGPEGGQDSPGPVIPGGSRPFMDVWERFFGGFRS</sequence>
<protein>
    <submittedName>
        <fullName evidence="3">HCLS1-associated protein X-1</fullName>
    </submittedName>
</protein>
<keyword evidence="2" id="KW-1185">Reference proteome</keyword>
<evidence type="ECO:0000313" key="2">
    <source>
        <dbReference type="Proteomes" id="UP000504632"/>
    </source>
</evidence>
<dbReference type="PANTHER" id="PTHR14938:SF2">
    <property type="entry name" value="HCLS1-ASSOCIATED PROTEIN X-1"/>
    <property type="match status" value="1"/>
</dbReference>
<reference evidence="3" key="1">
    <citation type="submission" date="2025-08" db="UniProtKB">
        <authorList>
            <consortium name="RefSeq"/>
        </authorList>
    </citation>
    <scope>IDENTIFICATION</scope>
</reference>
<dbReference type="Proteomes" id="UP000504632">
    <property type="component" value="Chromosome 12"/>
</dbReference>
<feature type="compositionally biased region" description="Basic and acidic residues" evidence="1">
    <location>
        <begin position="174"/>
        <end position="194"/>
    </location>
</feature>
<dbReference type="GO" id="GO:0016529">
    <property type="term" value="C:sarcoplasmic reticulum"/>
    <property type="evidence" value="ECO:0007669"/>
    <property type="project" value="TreeGrafter"/>
</dbReference>
<evidence type="ECO:0000256" key="1">
    <source>
        <dbReference type="SAM" id="MobiDB-lite"/>
    </source>
</evidence>
<dbReference type="RefSeq" id="XP_030644923.1">
    <property type="nucleotide sequence ID" value="XM_030789063.1"/>
</dbReference>
<dbReference type="InParanoid" id="A0A6J2WKU5"/>
<feature type="compositionally biased region" description="Polar residues" evidence="1">
    <location>
        <begin position="250"/>
        <end position="259"/>
    </location>
</feature>
<dbReference type="GO" id="GO:0015629">
    <property type="term" value="C:actin cytoskeleton"/>
    <property type="evidence" value="ECO:0007669"/>
    <property type="project" value="TreeGrafter"/>
</dbReference>
<gene>
    <name evidence="3" type="primary">hax1</name>
</gene>
<dbReference type="FunCoup" id="A0A6J2WKU5">
    <property type="interactions" value="878"/>
</dbReference>
<dbReference type="CTD" id="10456"/>
<dbReference type="OrthoDB" id="5562606at2759"/>
<proteinExistence type="predicted"/>
<name>A0A6J2WKU5_CHACN</name>
<dbReference type="GO" id="GO:0005739">
    <property type="term" value="C:mitochondrion"/>
    <property type="evidence" value="ECO:0007669"/>
    <property type="project" value="TreeGrafter"/>
</dbReference>
<dbReference type="AlphaFoldDB" id="A0A6J2WKU5"/>
<feature type="compositionally biased region" description="Basic and acidic residues" evidence="1">
    <location>
        <begin position="239"/>
        <end position="248"/>
    </location>
</feature>